<keyword evidence="3" id="KW-1185">Reference proteome</keyword>
<evidence type="ECO:0000313" key="2">
    <source>
        <dbReference type="EMBL" id="TDA22487.1"/>
    </source>
</evidence>
<proteinExistence type="predicted"/>
<evidence type="ECO:0000259" key="1">
    <source>
        <dbReference type="PROSITE" id="PS51186"/>
    </source>
</evidence>
<keyword evidence="2" id="KW-0808">Transferase</keyword>
<organism evidence="2 3">
    <name type="scientific">Extibacter muris</name>
    <dbReference type="NCBI Taxonomy" id="1796622"/>
    <lineage>
        <taxon>Bacteria</taxon>
        <taxon>Bacillati</taxon>
        <taxon>Bacillota</taxon>
        <taxon>Clostridia</taxon>
        <taxon>Lachnospirales</taxon>
        <taxon>Lachnospiraceae</taxon>
        <taxon>Extibacter</taxon>
    </lineage>
</organism>
<accession>A0A4R4FFU6</accession>
<dbReference type="Gene3D" id="3.40.630.30">
    <property type="match status" value="1"/>
</dbReference>
<sequence>MIIRMAEEKDALLLLQIYAYYVEHTAVTFEYEVPSINEFMERMGKVKERYPYLLAEEDGEITGYAYVAAFKDRAAYDWAVETTVYVKAERRSEGIGRKLRSLDWTQGRQQDMAPHHMTGMSREDR</sequence>
<dbReference type="GO" id="GO:0016747">
    <property type="term" value="F:acyltransferase activity, transferring groups other than amino-acyl groups"/>
    <property type="evidence" value="ECO:0007669"/>
    <property type="project" value="InterPro"/>
</dbReference>
<dbReference type="RefSeq" id="WP_132276605.1">
    <property type="nucleotide sequence ID" value="NZ_JAOBST010000009.1"/>
</dbReference>
<comment type="caution">
    <text evidence="2">The sequence shown here is derived from an EMBL/GenBank/DDBJ whole genome shotgun (WGS) entry which is preliminary data.</text>
</comment>
<dbReference type="InterPro" id="IPR000182">
    <property type="entry name" value="GNAT_dom"/>
</dbReference>
<reference evidence="2 3" key="1">
    <citation type="journal article" date="2016" name="Nat. Microbiol.">
        <title>The Mouse Intestinal Bacterial Collection (miBC) provides host-specific insight into cultured diversity and functional potential of the gut microbiota.</title>
        <authorList>
            <person name="Lagkouvardos I."/>
            <person name="Pukall R."/>
            <person name="Abt B."/>
            <person name="Foesel B.U."/>
            <person name="Meier-Kolthoff J.P."/>
            <person name="Kumar N."/>
            <person name="Bresciani A."/>
            <person name="Martinez I."/>
            <person name="Just S."/>
            <person name="Ziegler C."/>
            <person name="Brugiroux S."/>
            <person name="Garzetti D."/>
            <person name="Wenning M."/>
            <person name="Bui T.P."/>
            <person name="Wang J."/>
            <person name="Hugenholtz F."/>
            <person name="Plugge C.M."/>
            <person name="Peterson D.A."/>
            <person name="Hornef M.W."/>
            <person name="Baines J.F."/>
            <person name="Smidt H."/>
            <person name="Walter J."/>
            <person name="Kristiansen K."/>
            <person name="Nielsen H.B."/>
            <person name="Haller D."/>
            <person name="Overmann J."/>
            <person name="Stecher B."/>
            <person name="Clavel T."/>
        </authorList>
    </citation>
    <scope>NUCLEOTIDE SEQUENCE [LARGE SCALE GENOMIC DNA]</scope>
    <source>
        <strain evidence="2 3">DSM 28560</strain>
    </source>
</reference>
<dbReference type="InterPro" id="IPR016181">
    <property type="entry name" value="Acyl_CoA_acyltransferase"/>
</dbReference>
<evidence type="ECO:0000313" key="3">
    <source>
        <dbReference type="Proteomes" id="UP000295710"/>
    </source>
</evidence>
<dbReference type="CDD" id="cd04301">
    <property type="entry name" value="NAT_SF"/>
    <property type="match status" value="1"/>
</dbReference>
<gene>
    <name evidence="2" type="ORF">E1963_06985</name>
</gene>
<protein>
    <submittedName>
        <fullName evidence="2">GNAT family N-acetyltransferase</fullName>
    </submittedName>
</protein>
<dbReference type="Proteomes" id="UP000295710">
    <property type="component" value="Unassembled WGS sequence"/>
</dbReference>
<name>A0A4R4FFU6_9FIRM</name>
<dbReference type="AlphaFoldDB" id="A0A4R4FFU6"/>
<dbReference type="PROSITE" id="PS51186">
    <property type="entry name" value="GNAT"/>
    <property type="match status" value="1"/>
</dbReference>
<dbReference type="SUPFAM" id="SSF55729">
    <property type="entry name" value="Acyl-CoA N-acyltransferases (Nat)"/>
    <property type="match status" value="1"/>
</dbReference>
<dbReference type="EMBL" id="SMMX01000004">
    <property type="protein sequence ID" value="TDA22487.1"/>
    <property type="molecule type" value="Genomic_DNA"/>
</dbReference>
<feature type="domain" description="N-acetyltransferase" evidence="1">
    <location>
        <begin position="1"/>
        <end position="125"/>
    </location>
</feature>
<dbReference type="Pfam" id="PF13420">
    <property type="entry name" value="Acetyltransf_4"/>
    <property type="match status" value="1"/>
</dbReference>